<evidence type="ECO:0000256" key="2">
    <source>
        <dbReference type="SAM" id="SignalP"/>
    </source>
</evidence>
<dbReference type="EMBL" id="GGFL01015638">
    <property type="protein sequence ID" value="MBW79816.1"/>
    <property type="molecule type" value="Transcribed_RNA"/>
</dbReference>
<reference evidence="3" key="1">
    <citation type="submission" date="2018-01" db="EMBL/GenBank/DDBJ databases">
        <title>An insight into the sialome of Amazonian anophelines.</title>
        <authorList>
            <person name="Ribeiro J.M."/>
            <person name="Scarpassa V."/>
            <person name="Calvo E."/>
        </authorList>
    </citation>
    <scope>NUCLEOTIDE SEQUENCE</scope>
</reference>
<dbReference type="AlphaFoldDB" id="A0A2M4DQI5"/>
<keyword evidence="2" id="KW-0732">Signal</keyword>
<evidence type="ECO:0000313" key="3">
    <source>
        <dbReference type="EMBL" id="MBW79816.1"/>
    </source>
</evidence>
<name>A0A2M4DQI5_ANODA</name>
<evidence type="ECO:0000256" key="1">
    <source>
        <dbReference type="SAM" id="MobiDB-lite"/>
    </source>
</evidence>
<feature type="chain" id="PRO_5014921674" evidence="2">
    <location>
        <begin position="29"/>
        <end position="336"/>
    </location>
</feature>
<sequence>MVHGHHFWQPVFLGLLGLIATLVTISNTEHVDIFEQFENPNATTQKGKDDMNEEEGSEEVHTMQPTSCVEDILPTDPVVMNEKLEHELEPPPATGGEKLHEPPNLPEMFNKLSSGFLSPNIFRIGENVKKLLVGIKEKVQGYGRSAVAKFEQLRHQAVQRVKQKVDEVNTSVRERFENEFVEYRDVCLPDENRCMKLLNTRIEQYEEELRQNMEQCNDRFAEDLAKQRQSVDQAQRSMNGPFRKIDDCLDRDAGLGRSFLTCVGSAMANLAKGVTEAQDRLTQEMRKVSGQLTERVDKYDQCVVKRRRLLEQNEKQLTESAKGCLKKQQTIPEDFF</sequence>
<protein>
    <submittedName>
        <fullName evidence="3">Putative secreted protein</fullName>
    </submittedName>
</protein>
<accession>A0A2M4DQI5</accession>
<feature type="region of interest" description="Disordered" evidence="1">
    <location>
        <begin position="41"/>
        <end position="64"/>
    </location>
</feature>
<proteinExistence type="predicted"/>
<feature type="signal peptide" evidence="2">
    <location>
        <begin position="1"/>
        <end position="28"/>
    </location>
</feature>
<dbReference type="VEuPathDB" id="VectorBase:ADAR2_004908"/>
<organism evidence="3">
    <name type="scientific">Anopheles darlingi</name>
    <name type="common">Mosquito</name>
    <dbReference type="NCBI Taxonomy" id="43151"/>
    <lineage>
        <taxon>Eukaryota</taxon>
        <taxon>Metazoa</taxon>
        <taxon>Ecdysozoa</taxon>
        <taxon>Arthropoda</taxon>
        <taxon>Hexapoda</taxon>
        <taxon>Insecta</taxon>
        <taxon>Pterygota</taxon>
        <taxon>Neoptera</taxon>
        <taxon>Endopterygota</taxon>
        <taxon>Diptera</taxon>
        <taxon>Nematocera</taxon>
        <taxon>Culicoidea</taxon>
        <taxon>Culicidae</taxon>
        <taxon>Anophelinae</taxon>
        <taxon>Anopheles</taxon>
    </lineage>
</organism>